<keyword evidence="1 5" id="KW-0805">Transcription regulation</keyword>
<dbReference type="Gene3D" id="1.10.10.10">
    <property type="entry name" value="Winged helix-like DNA-binding domain superfamily/Winged helix DNA-binding domain"/>
    <property type="match status" value="2"/>
</dbReference>
<evidence type="ECO:0000313" key="10">
    <source>
        <dbReference type="Proteomes" id="UP000236173"/>
    </source>
</evidence>
<feature type="compositionally biased region" description="Acidic residues" evidence="6">
    <location>
        <begin position="81"/>
        <end position="95"/>
    </location>
</feature>
<dbReference type="Pfam" id="PF04545">
    <property type="entry name" value="Sigma70_r4"/>
    <property type="match status" value="1"/>
</dbReference>
<keyword evidence="2 5" id="KW-0731">Sigma factor</keyword>
<dbReference type="NCBIfam" id="TIGR02937">
    <property type="entry name" value="sigma70-ECF"/>
    <property type="match status" value="1"/>
</dbReference>
<dbReference type="EMBL" id="BEHT01000072">
    <property type="protein sequence ID" value="GBD00284.1"/>
    <property type="molecule type" value="Genomic_DNA"/>
</dbReference>
<accession>A0A2H5XGG8</accession>
<evidence type="ECO:0000256" key="6">
    <source>
        <dbReference type="SAM" id="MobiDB-lite"/>
    </source>
</evidence>
<comment type="caution">
    <text evidence="9">The sequence shown here is derived from an EMBL/GenBank/DDBJ whole genome shotgun (WGS) entry which is preliminary data.</text>
</comment>
<evidence type="ECO:0000256" key="4">
    <source>
        <dbReference type="ARBA" id="ARBA00023163"/>
    </source>
</evidence>
<evidence type="ECO:0000256" key="3">
    <source>
        <dbReference type="ARBA" id="ARBA00023125"/>
    </source>
</evidence>
<name>A0A2H5XGG8_9BACT</name>
<evidence type="ECO:0000256" key="1">
    <source>
        <dbReference type="ARBA" id="ARBA00023015"/>
    </source>
</evidence>
<dbReference type="InterPro" id="IPR013324">
    <property type="entry name" value="RNA_pol_sigma_r3/r4-like"/>
</dbReference>
<evidence type="ECO:0000259" key="8">
    <source>
        <dbReference type="PROSITE" id="PS00716"/>
    </source>
</evidence>
<dbReference type="InterPro" id="IPR036388">
    <property type="entry name" value="WH-like_DNA-bd_sf"/>
</dbReference>
<dbReference type="GO" id="GO:0003677">
    <property type="term" value="F:DNA binding"/>
    <property type="evidence" value="ECO:0007669"/>
    <property type="project" value="UniProtKB-KW"/>
</dbReference>
<organism evidence="9 10">
    <name type="scientific">Candidatus Fervidibacter japonicus</name>
    <dbReference type="NCBI Taxonomy" id="2035412"/>
    <lineage>
        <taxon>Bacteria</taxon>
        <taxon>Candidatus Fervidibacterota</taxon>
        <taxon>Candidatus Fervidibacter</taxon>
    </lineage>
</organism>
<dbReference type="SUPFAM" id="SSF88946">
    <property type="entry name" value="Sigma2 domain of RNA polymerase sigma factors"/>
    <property type="match status" value="1"/>
</dbReference>
<dbReference type="InterPro" id="IPR000943">
    <property type="entry name" value="RNA_pol_sigma70"/>
</dbReference>
<dbReference type="GO" id="GO:0016987">
    <property type="term" value="F:sigma factor activity"/>
    <property type="evidence" value="ECO:0007669"/>
    <property type="project" value="UniProtKB-KW"/>
</dbReference>
<proteinExistence type="inferred from homology"/>
<dbReference type="CDD" id="cd06171">
    <property type="entry name" value="Sigma70_r4"/>
    <property type="match status" value="1"/>
</dbReference>
<dbReference type="PANTHER" id="PTHR30603:SF47">
    <property type="entry name" value="RNA POLYMERASE SIGMA FACTOR SIGD, CHLOROPLASTIC"/>
    <property type="match status" value="1"/>
</dbReference>
<dbReference type="Gene3D" id="1.10.601.10">
    <property type="entry name" value="RNA Polymerase Primary Sigma Factor"/>
    <property type="match status" value="1"/>
</dbReference>
<comment type="similarity">
    <text evidence="5">Belongs to the sigma-70 factor family.</text>
</comment>
<evidence type="ECO:0000256" key="5">
    <source>
        <dbReference type="RuleBase" id="RU362124"/>
    </source>
</evidence>
<keyword evidence="3 5" id="KW-0238">DNA-binding</keyword>
<comment type="function">
    <text evidence="5">Sigma factors are initiation factors that promote the attachment of RNA polymerase to specific initiation sites and are then released.</text>
</comment>
<dbReference type="SUPFAM" id="SSF88659">
    <property type="entry name" value="Sigma3 and sigma4 domains of RNA polymerase sigma factors"/>
    <property type="match status" value="2"/>
</dbReference>
<dbReference type="PRINTS" id="PR00046">
    <property type="entry name" value="SIGMA70FCT"/>
</dbReference>
<dbReference type="InterPro" id="IPR007624">
    <property type="entry name" value="RNA_pol_sigma70_r3"/>
</dbReference>
<protein>
    <recommendedName>
        <fullName evidence="5">RNA polymerase sigma factor</fullName>
    </recommendedName>
</protein>
<dbReference type="Pfam" id="PF04542">
    <property type="entry name" value="Sigma70_r2"/>
    <property type="match status" value="1"/>
</dbReference>
<dbReference type="InterPro" id="IPR007630">
    <property type="entry name" value="RNA_pol_sigma70_r4"/>
</dbReference>
<dbReference type="GO" id="GO:0006352">
    <property type="term" value="P:DNA-templated transcription initiation"/>
    <property type="evidence" value="ECO:0007669"/>
    <property type="project" value="InterPro"/>
</dbReference>
<feature type="domain" description="RNA polymerase sigma-70" evidence="8">
    <location>
        <begin position="334"/>
        <end position="360"/>
    </location>
</feature>
<feature type="domain" description="RNA polymerase sigma-70" evidence="7">
    <location>
        <begin position="164"/>
        <end position="177"/>
    </location>
</feature>
<dbReference type="InterPro" id="IPR007627">
    <property type="entry name" value="RNA_pol_sigma70_r2"/>
</dbReference>
<gene>
    <name evidence="9" type="primary">sigA</name>
    <name evidence="9" type="ORF">HRbin17_02824</name>
</gene>
<dbReference type="Proteomes" id="UP000236173">
    <property type="component" value="Unassembled WGS sequence"/>
</dbReference>
<dbReference type="InterPro" id="IPR014284">
    <property type="entry name" value="RNA_pol_sigma-70_dom"/>
</dbReference>
<dbReference type="PROSITE" id="PS00716">
    <property type="entry name" value="SIGMA70_2"/>
    <property type="match status" value="1"/>
</dbReference>
<dbReference type="PANTHER" id="PTHR30603">
    <property type="entry name" value="RNA POLYMERASE SIGMA FACTOR RPO"/>
    <property type="match status" value="1"/>
</dbReference>
<dbReference type="Pfam" id="PF04539">
    <property type="entry name" value="Sigma70_r3"/>
    <property type="match status" value="1"/>
</dbReference>
<dbReference type="AlphaFoldDB" id="A0A2H5XGG8"/>
<keyword evidence="4 5" id="KW-0804">Transcription</keyword>
<dbReference type="PROSITE" id="PS00715">
    <property type="entry name" value="SIGMA70_1"/>
    <property type="match status" value="1"/>
</dbReference>
<reference evidence="10" key="1">
    <citation type="submission" date="2017-09" db="EMBL/GenBank/DDBJ databases">
        <title>Metaegenomics of thermophilic ammonia-oxidizing enrichment culture.</title>
        <authorList>
            <person name="Kato S."/>
            <person name="Suzuki K."/>
        </authorList>
    </citation>
    <scope>NUCLEOTIDE SEQUENCE [LARGE SCALE GENOMIC DNA]</scope>
</reference>
<feature type="region of interest" description="Disordered" evidence="6">
    <location>
        <begin position="56"/>
        <end position="98"/>
    </location>
</feature>
<dbReference type="InterPro" id="IPR013325">
    <property type="entry name" value="RNA_pol_sigma_r2"/>
</dbReference>
<evidence type="ECO:0000259" key="7">
    <source>
        <dbReference type="PROSITE" id="PS00715"/>
    </source>
</evidence>
<evidence type="ECO:0000313" key="9">
    <source>
        <dbReference type="EMBL" id="GBD00284.1"/>
    </source>
</evidence>
<sequence length="377" mass="43055">MPLPPEAFDHPELQVLWAMAQETRAVFFNDVKAAAEAVGESVETVMEWLHDEGVTVLGDPDTAADEEGATDEERDDAAWDGWDEPADTEPVEDGEKESIPSSLQVLFQSLRWKRALSVHEESALIRRARAGDMEAREQLIEGNLRLVVSVAMEFAKRSLIPLEDLVQEGCLGLIRAVDRYDWRKGMRFSSYAVWWIRQYIVRAIAEQSRLIHVPFHLVESLAQVMAATQRLTQELGRAPTTAELAEATGLTPEKVDELLALTPTHMSLDTPIDDEEQLVLEDTIPDPNMASPEDAYWRAYARERLRAFLEAHLTEREWQVLQLRFGLTGDRTYTLDEIGRMLKITGEAVRQIERRALEKLRHPRYRRMLERLAELMA</sequence>
<dbReference type="InterPro" id="IPR050239">
    <property type="entry name" value="Sigma-70_RNA_pol_init_factors"/>
</dbReference>
<feature type="compositionally biased region" description="Acidic residues" evidence="6">
    <location>
        <begin position="62"/>
        <end position="75"/>
    </location>
</feature>
<evidence type="ECO:0000256" key="2">
    <source>
        <dbReference type="ARBA" id="ARBA00023082"/>
    </source>
</evidence>